<dbReference type="PANTHER" id="PTHR43335">
    <property type="entry name" value="ABC TRANSPORTER, ATP-BINDING PROTEIN"/>
    <property type="match status" value="1"/>
</dbReference>
<dbReference type="GO" id="GO:0005524">
    <property type="term" value="F:ATP binding"/>
    <property type="evidence" value="ECO:0007669"/>
    <property type="project" value="UniProtKB-KW"/>
</dbReference>
<dbReference type="InterPro" id="IPR003439">
    <property type="entry name" value="ABC_transporter-like_ATP-bd"/>
</dbReference>
<proteinExistence type="inferred from homology"/>
<evidence type="ECO:0000256" key="1">
    <source>
        <dbReference type="ARBA" id="ARBA00005417"/>
    </source>
</evidence>
<dbReference type="InterPro" id="IPR027417">
    <property type="entry name" value="P-loop_NTPase"/>
</dbReference>
<evidence type="ECO:0000256" key="2">
    <source>
        <dbReference type="ARBA" id="ARBA00022448"/>
    </source>
</evidence>
<dbReference type="PATRIC" id="fig|157733.3.peg.547"/>
<evidence type="ECO:0000313" key="6">
    <source>
        <dbReference type="EMBL" id="KMM36766.1"/>
    </source>
</evidence>
<name>A0A0J6CKJ9_9BACL</name>
<dbReference type="AlphaFoldDB" id="A0A0J6CKJ9"/>
<comment type="similarity">
    <text evidence="1">Belongs to the ABC transporter superfamily.</text>
</comment>
<evidence type="ECO:0000256" key="3">
    <source>
        <dbReference type="ARBA" id="ARBA00022741"/>
    </source>
</evidence>
<keyword evidence="2" id="KW-0813">Transport</keyword>
<dbReference type="EMBL" id="LELK01000004">
    <property type="protein sequence ID" value="KMM36766.1"/>
    <property type="molecule type" value="Genomic_DNA"/>
</dbReference>
<dbReference type="InterPro" id="IPR017871">
    <property type="entry name" value="ABC_transporter-like_CS"/>
</dbReference>
<keyword evidence="3" id="KW-0547">Nucleotide-binding</keyword>
<feature type="domain" description="ABC transporter" evidence="5">
    <location>
        <begin position="5"/>
        <end position="236"/>
    </location>
</feature>
<dbReference type="PROSITE" id="PS00211">
    <property type="entry name" value="ABC_TRANSPORTER_1"/>
    <property type="match status" value="1"/>
</dbReference>
<gene>
    <name evidence="6" type="ORF">AB986_12580</name>
</gene>
<keyword evidence="7" id="KW-1185">Reference proteome</keyword>
<sequence>MENVIEVRNLTKKIKRKTLINDASISIKEGVICGFLGPNGAGKTTLMRLLTGLVKPNKGEVLLNGKNVNKDREEALRHIGAIVEAPVFFEYLSGRKMLNNLARLHQLSKSERKQKVEEVLEIVNLKERGDDIIKTYSLGMKQRLGIAQALLGNPKVIILDEPANGLDPIGMRDLRELILYLNSTKNITFFISSHLLDELQHVCNELVMIKDGEIKYQGSAKDVLKDDHQRLEDIFFELMSS</sequence>
<dbReference type="InterPro" id="IPR003593">
    <property type="entry name" value="AAA+_ATPase"/>
</dbReference>
<protein>
    <submittedName>
        <fullName evidence="6">ABC transporter ATP-binding protein</fullName>
    </submittedName>
</protein>
<dbReference type="STRING" id="157733.AB986_12580"/>
<dbReference type="PANTHER" id="PTHR43335:SF4">
    <property type="entry name" value="ABC TRANSPORTER, ATP-BINDING PROTEIN"/>
    <property type="match status" value="1"/>
</dbReference>
<evidence type="ECO:0000313" key="7">
    <source>
        <dbReference type="Proteomes" id="UP000035996"/>
    </source>
</evidence>
<dbReference type="SUPFAM" id="SSF52540">
    <property type="entry name" value="P-loop containing nucleoside triphosphate hydrolases"/>
    <property type="match status" value="1"/>
</dbReference>
<dbReference type="GO" id="GO:0016887">
    <property type="term" value="F:ATP hydrolysis activity"/>
    <property type="evidence" value="ECO:0007669"/>
    <property type="project" value="InterPro"/>
</dbReference>
<dbReference type="SMART" id="SM00382">
    <property type="entry name" value="AAA"/>
    <property type="match status" value="1"/>
</dbReference>
<keyword evidence="4 6" id="KW-0067">ATP-binding</keyword>
<comment type="caution">
    <text evidence="6">The sequence shown here is derived from an EMBL/GenBank/DDBJ whole genome shotgun (WGS) entry which is preliminary data.</text>
</comment>
<evidence type="ECO:0000259" key="5">
    <source>
        <dbReference type="PROSITE" id="PS50893"/>
    </source>
</evidence>
<evidence type="ECO:0000256" key="4">
    <source>
        <dbReference type="ARBA" id="ARBA00022840"/>
    </source>
</evidence>
<dbReference type="RefSeq" id="WP_048311477.1">
    <property type="nucleotide sequence ID" value="NZ_CP119526.1"/>
</dbReference>
<reference evidence="6" key="1">
    <citation type="submission" date="2015-06" db="EMBL/GenBank/DDBJ databases">
        <authorList>
            <person name="Liu B."/>
            <person name="Wang J."/>
            <person name="Zhu Y."/>
            <person name="Liu G."/>
            <person name="Chen Q."/>
            <person name="Zheng C."/>
            <person name="Che J."/>
            <person name="Ge C."/>
            <person name="Shi H."/>
            <person name="Pan Z."/>
            <person name="Liu X."/>
        </authorList>
    </citation>
    <scope>NUCLEOTIDE SEQUENCE [LARGE SCALE GENOMIC DNA]</scope>
    <source>
        <strain evidence="6">DSM 16346</strain>
    </source>
</reference>
<accession>A0A0J6CKJ9</accession>
<dbReference type="OrthoDB" id="9804819at2"/>
<dbReference type="Pfam" id="PF00005">
    <property type="entry name" value="ABC_tran"/>
    <property type="match status" value="1"/>
</dbReference>
<dbReference type="PROSITE" id="PS50893">
    <property type="entry name" value="ABC_TRANSPORTER_2"/>
    <property type="match status" value="1"/>
</dbReference>
<dbReference type="Gene3D" id="3.40.50.300">
    <property type="entry name" value="P-loop containing nucleotide triphosphate hydrolases"/>
    <property type="match status" value="1"/>
</dbReference>
<organism evidence="6 7">
    <name type="scientific">Guptibacillus hwajinpoensis</name>
    <dbReference type="NCBI Taxonomy" id="208199"/>
    <lineage>
        <taxon>Bacteria</taxon>
        <taxon>Bacillati</taxon>
        <taxon>Bacillota</taxon>
        <taxon>Bacilli</taxon>
        <taxon>Bacillales</taxon>
        <taxon>Guptibacillaceae</taxon>
        <taxon>Guptibacillus</taxon>
    </lineage>
</organism>
<dbReference type="Proteomes" id="UP000035996">
    <property type="component" value="Unassembled WGS sequence"/>
</dbReference>